<evidence type="ECO:0000313" key="3">
    <source>
        <dbReference type="EMBL" id="SDR83322.1"/>
    </source>
</evidence>
<dbReference type="InterPro" id="IPR054028">
    <property type="entry name" value="TarS/TarP_linker"/>
</dbReference>
<name>A0A1H1M9T9_9ACTN</name>
<dbReference type="AlphaFoldDB" id="A0A1H1M9T9"/>
<dbReference type="SUPFAM" id="SSF53448">
    <property type="entry name" value="Nucleotide-diphospho-sugar transferases"/>
    <property type="match status" value="1"/>
</dbReference>
<keyword evidence="4" id="KW-1185">Reference proteome</keyword>
<dbReference type="EMBL" id="LT629772">
    <property type="protein sequence ID" value="SDR83322.1"/>
    <property type="molecule type" value="Genomic_DNA"/>
</dbReference>
<dbReference type="PANTHER" id="PTHR43685:SF2">
    <property type="entry name" value="GLYCOSYLTRANSFERASE 2-LIKE DOMAIN-CONTAINING PROTEIN"/>
    <property type="match status" value="1"/>
</dbReference>
<dbReference type="STRING" id="630515.SAMN04489812_0053"/>
<feature type="domain" description="TarS/TarP linker" evidence="2">
    <location>
        <begin position="250"/>
        <end position="347"/>
    </location>
</feature>
<sequence length="374" mass="42157">MIQRDGSLGASLQTGVHRVTSNWQDRRRRAKASSGVRVSVIIPVYNALPYVIDLLTSLDRQGLNARQLQVIIVDDGSTDGGDAVLEDYARSHTHATVIHQANSGWPGQPRNLGLDIATGRWVFFADADDWFAPDALLELADFGDRHDAQVVLPRVKRCGTRHGGKFRETLVSASKRQAFRTFTPHKLIRRDLIEEPGMRFREGKVRLEDGIFLSRCYLLADRIGILAERDLYYFRGREDGKNLSAERIDPDAYIPSLEAIAQNVYELSRSQKMARILITELVRRKCFHIYTPERFARAPVDLQLKWMTAHAGFFARHVTPEVRSALSEVNARRCDLILAHDRLALLDHIARPGTTDEVIDAATANGRVEPTSAR</sequence>
<keyword evidence="3" id="KW-0808">Transferase</keyword>
<dbReference type="CDD" id="cd00761">
    <property type="entry name" value="Glyco_tranf_GTA_type"/>
    <property type="match status" value="1"/>
</dbReference>
<evidence type="ECO:0000259" key="2">
    <source>
        <dbReference type="Pfam" id="PF22181"/>
    </source>
</evidence>
<feature type="domain" description="Glycosyltransferase 2-like" evidence="1">
    <location>
        <begin position="39"/>
        <end position="175"/>
    </location>
</feature>
<dbReference type="Proteomes" id="UP000199103">
    <property type="component" value="Chromosome I"/>
</dbReference>
<dbReference type="OrthoDB" id="2676521at2"/>
<organism evidence="3 4">
    <name type="scientific">Microlunatus soli</name>
    <dbReference type="NCBI Taxonomy" id="630515"/>
    <lineage>
        <taxon>Bacteria</taxon>
        <taxon>Bacillati</taxon>
        <taxon>Actinomycetota</taxon>
        <taxon>Actinomycetes</taxon>
        <taxon>Propionibacteriales</taxon>
        <taxon>Propionibacteriaceae</taxon>
        <taxon>Microlunatus</taxon>
    </lineage>
</organism>
<gene>
    <name evidence="3" type="ORF">SAMN04489812_0053</name>
</gene>
<reference evidence="3 4" key="1">
    <citation type="submission" date="2016-10" db="EMBL/GenBank/DDBJ databases">
        <authorList>
            <person name="de Groot N.N."/>
        </authorList>
    </citation>
    <scope>NUCLEOTIDE SEQUENCE [LARGE SCALE GENOMIC DNA]</scope>
    <source>
        <strain evidence="3 4">DSM 21800</strain>
    </source>
</reference>
<dbReference type="Gene3D" id="3.90.550.10">
    <property type="entry name" value="Spore Coat Polysaccharide Biosynthesis Protein SpsA, Chain A"/>
    <property type="match status" value="1"/>
</dbReference>
<dbReference type="InterPro" id="IPR050834">
    <property type="entry name" value="Glycosyltransf_2"/>
</dbReference>
<dbReference type="GO" id="GO:0016740">
    <property type="term" value="F:transferase activity"/>
    <property type="evidence" value="ECO:0007669"/>
    <property type="project" value="UniProtKB-KW"/>
</dbReference>
<proteinExistence type="predicted"/>
<dbReference type="Pfam" id="PF00535">
    <property type="entry name" value="Glycos_transf_2"/>
    <property type="match status" value="1"/>
</dbReference>
<dbReference type="RefSeq" id="WP_091518047.1">
    <property type="nucleotide sequence ID" value="NZ_LT629772.1"/>
</dbReference>
<evidence type="ECO:0000313" key="4">
    <source>
        <dbReference type="Proteomes" id="UP000199103"/>
    </source>
</evidence>
<dbReference type="InterPro" id="IPR001173">
    <property type="entry name" value="Glyco_trans_2-like"/>
</dbReference>
<dbReference type="InterPro" id="IPR029044">
    <property type="entry name" value="Nucleotide-diphossugar_trans"/>
</dbReference>
<evidence type="ECO:0000259" key="1">
    <source>
        <dbReference type="Pfam" id="PF00535"/>
    </source>
</evidence>
<dbReference type="Pfam" id="PF22181">
    <property type="entry name" value="TarS_linker"/>
    <property type="match status" value="1"/>
</dbReference>
<protein>
    <submittedName>
        <fullName evidence="3">Glycosyltransferase involved in cell wall bisynthesis</fullName>
    </submittedName>
</protein>
<dbReference type="PANTHER" id="PTHR43685">
    <property type="entry name" value="GLYCOSYLTRANSFERASE"/>
    <property type="match status" value="1"/>
</dbReference>
<accession>A0A1H1M9T9</accession>